<dbReference type="InterPro" id="IPR025691">
    <property type="entry name" value="GspL_pp_dom"/>
</dbReference>
<keyword evidence="3" id="KW-0813">Transport</keyword>
<dbReference type="InterPro" id="IPR007812">
    <property type="entry name" value="T2SS_protein-GspL"/>
</dbReference>
<dbReference type="AlphaFoldDB" id="A0A6P1TCT0"/>
<dbReference type="InterPro" id="IPR024230">
    <property type="entry name" value="GspL_cyto_dom"/>
</dbReference>
<dbReference type="Gene3D" id="3.30.1360.100">
    <property type="entry name" value="General secretion pathway protein M, EpsM"/>
    <property type="match status" value="1"/>
</dbReference>
<gene>
    <name evidence="15" type="ORF">GTQ55_08790</name>
    <name evidence="14" type="ORF">HNQ53_000637</name>
</gene>
<dbReference type="PIRSF" id="PIRSF015761">
    <property type="entry name" value="Protein_L"/>
    <property type="match status" value="1"/>
</dbReference>
<evidence type="ECO:0000313" key="17">
    <source>
        <dbReference type="Proteomes" id="UP000563601"/>
    </source>
</evidence>
<dbReference type="RefSeq" id="WP_161858395.1">
    <property type="nucleotide sequence ID" value="NZ_CP047491.1"/>
</dbReference>
<evidence type="ECO:0000256" key="1">
    <source>
        <dbReference type="ARBA" id="ARBA00004377"/>
    </source>
</evidence>
<dbReference type="Pfam" id="PF12693">
    <property type="entry name" value="GspL_C"/>
    <property type="match status" value="1"/>
</dbReference>
<proteinExistence type="inferred from homology"/>
<dbReference type="SUPFAM" id="SSF53067">
    <property type="entry name" value="Actin-like ATPase domain"/>
    <property type="match status" value="1"/>
</dbReference>
<evidence type="ECO:0000256" key="8">
    <source>
        <dbReference type="ARBA" id="ARBA00022989"/>
    </source>
</evidence>
<feature type="transmembrane region" description="Helical" evidence="11">
    <location>
        <begin position="311"/>
        <end position="332"/>
    </location>
</feature>
<sequence length="456" mass="48396">MSQEVKLLRLREPVAGSHSGDQIQAAGNVLLQRWQDNAWQAVATDEAFQHAFSAGSLGASATGYAIPGSGQDVTQRESGEDDGDDDALKFQPEDRVVVLVPGSWVWNGLEAIPRAARRQSSAVGYMVEEQLAEDVEDLHFVCEPVSGDLCSVLAVSSDKLAALKGQIERLGWPVIGAIPEYRVLANTGDTSAIWLDDERAHVWLAAGKGLSVARPLAGVIAESLFTPSDLEGGEGESAEPESGQSALRVFGDPTPLELATFEQLATVETAGEAPDTTFLTSMGAGVPGNLLTGDFQITLASDTGPWWKKPAIAVAACFVLQLVFFVAAGSYYKVQAGRADDAARAMFSEIFPGDSPSADLRRQITGYLNQSSGGGGEFASQLQQLSQVWTTGKSGDLQLQSMRFDGNRGELVLQLRAANLGQLDAVVGKLSSGQFKAELLAANELEDGVSGRIRLR</sequence>
<dbReference type="OrthoDB" id="7011844at2"/>
<evidence type="ECO:0000259" key="13">
    <source>
        <dbReference type="Pfam" id="PF12693"/>
    </source>
</evidence>
<evidence type="ECO:0000313" key="16">
    <source>
        <dbReference type="Proteomes" id="UP000464675"/>
    </source>
</evidence>
<dbReference type="CDD" id="cd24017">
    <property type="entry name" value="ASKHA_T2SSL_N"/>
    <property type="match status" value="1"/>
</dbReference>
<dbReference type="Proteomes" id="UP000464675">
    <property type="component" value="Chromosome"/>
</dbReference>
<feature type="domain" description="GspL cytoplasmic actin-ATPase-like" evidence="12">
    <location>
        <begin position="79"/>
        <end position="198"/>
    </location>
</feature>
<evidence type="ECO:0000256" key="4">
    <source>
        <dbReference type="ARBA" id="ARBA00022475"/>
    </source>
</evidence>
<comment type="subcellular location">
    <subcellularLocation>
        <location evidence="1">Cell inner membrane</location>
        <topology evidence="1">Single-pass membrane protein</topology>
    </subcellularLocation>
</comment>
<dbReference type="GO" id="GO:0005886">
    <property type="term" value="C:plasma membrane"/>
    <property type="evidence" value="ECO:0007669"/>
    <property type="project" value="UniProtKB-SubCell"/>
</dbReference>
<evidence type="ECO:0000256" key="7">
    <source>
        <dbReference type="ARBA" id="ARBA00022927"/>
    </source>
</evidence>
<evidence type="ECO:0000256" key="10">
    <source>
        <dbReference type="SAM" id="MobiDB-lite"/>
    </source>
</evidence>
<keyword evidence="7" id="KW-0653">Protein transport</keyword>
<feature type="domain" description="GspL periplasmic" evidence="13">
    <location>
        <begin position="307"/>
        <end position="456"/>
    </location>
</feature>
<evidence type="ECO:0000259" key="12">
    <source>
        <dbReference type="Pfam" id="PF05134"/>
    </source>
</evidence>
<dbReference type="GO" id="GO:0009276">
    <property type="term" value="C:Gram-negative-bacterium-type cell wall"/>
    <property type="evidence" value="ECO:0007669"/>
    <property type="project" value="InterPro"/>
</dbReference>
<keyword evidence="4" id="KW-1003">Cell membrane</keyword>
<accession>A0A6P1TCT0</accession>
<evidence type="ECO:0000313" key="15">
    <source>
        <dbReference type="EMBL" id="QHQ39069.1"/>
    </source>
</evidence>
<evidence type="ECO:0000256" key="9">
    <source>
        <dbReference type="ARBA" id="ARBA00023136"/>
    </source>
</evidence>
<keyword evidence="6 11" id="KW-0812">Transmembrane</keyword>
<keyword evidence="9 11" id="KW-0472">Membrane</keyword>
<dbReference type="GO" id="GO:0015627">
    <property type="term" value="C:type II protein secretion system complex"/>
    <property type="evidence" value="ECO:0007669"/>
    <property type="project" value="InterPro"/>
</dbReference>
<dbReference type="EMBL" id="CP047491">
    <property type="protein sequence ID" value="QHQ39069.1"/>
    <property type="molecule type" value="Genomic_DNA"/>
</dbReference>
<keyword evidence="8 11" id="KW-1133">Transmembrane helix</keyword>
<evidence type="ECO:0000313" key="14">
    <source>
        <dbReference type="EMBL" id="MBB5210449.1"/>
    </source>
</evidence>
<name>A0A6P1TCT0_9GAMM</name>
<dbReference type="InterPro" id="IPR043129">
    <property type="entry name" value="ATPase_NBD"/>
</dbReference>
<comment type="similarity">
    <text evidence="2">Belongs to the GSP L family.</text>
</comment>
<dbReference type="Proteomes" id="UP000563601">
    <property type="component" value="Unassembled WGS sequence"/>
</dbReference>
<dbReference type="GO" id="GO:0015628">
    <property type="term" value="P:protein secretion by the type II secretion system"/>
    <property type="evidence" value="ECO:0007669"/>
    <property type="project" value="InterPro"/>
</dbReference>
<dbReference type="NCBIfam" id="TIGR01709">
    <property type="entry name" value="typeII_sec_gspL"/>
    <property type="match status" value="1"/>
</dbReference>
<evidence type="ECO:0000256" key="2">
    <source>
        <dbReference type="ARBA" id="ARBA00005318"/>
    </source>
</evidence>
<evidence type="ECO:0000256" key="5">
    <source>
        <dbReference type="ARBA" id="ARBA00022519"/>
    </source>
</evidence>
<dbReference type="EMBL" id="JACHHR010000001">
    <property type="protein sequence ID" value="MBB5210449.1"/>
    <property type="molecule type" value="Genomic_DNA"/>
</dbReference>
<reference evidence="15 16" key="1">
    <citation type="submission" date="2020-01" db="EMBL/GenBank/DDBJ databases">
        <title>The possibility of degradation of plastic by Microbulbifer hydrolyticus IRE-31.</title>
        <authorList>
            <person name="Liu L."/>
        </authorList>
    </citation>
    <scope>NUCLEOTIDE SEQUENCE [LARGE SCALE GENOMIC DNA]</scope>
    <source>
        <strain evidence="15 16">IRE-31</strain>
    </source>
</reference>
<keyword evidence="5" id="KW-0997">Cell inner membrane</keyword>
<feature type="region of interest" description="Disordered" evidence="10">
    <location>
        <begin position="66"/>
        <end position="87"/>
    </location>
</feature>
<dbReference type="Pfam" id="PF05134">
    <property type="entry name" value="T2SSL"/>
    <property type="match status" value="1"/>
</dbReference>
<evidence type="ECO:0000256" key="3">
    <source>
        <dbReference type="ARBA" id="ARBA00022448"/>
    </source>
</evidence>
<organism evidence="14 17">
    <name type="scientific">Microbulbifer hydrolyticus</name>
    <dbReference type="NCBI Taxonomy" id="48074"/>
    <lineage>
        <taxon>Bacteria</taxon>
        <taxon>Pseudomonadati</taxon>
        <taxon>Pseudomonadota</taxon>
        <taxon>Gammaproteobacteria</taxon>
        <taxon>Cellvibrionales</taxon>
        <taxon>Microbulbiferaceae</taxon>
        <taxon>Microbulbifer</taxon>
    </lineage>
</organism>
<protein>
    <submittedName>
        <fullName evidence="14">Type II secretion system protein L</fullName>
    </submittedName>
</protein>
<reference evidence="14 17" key="2">
    <citation type="submission" date="2020-08" db="EMBL/GenBank/DDBJ databases">
        <title>Genomic Encyclopedia of Type Strains, Phase IV (KMG-IV): sequencing the most valuable type-strain genomes for metagenomic binning, comparative biology and taxonomic classification.</title>
        <authorList>
            <person name="Goeker M."/>
        </authorList>
    </citation>
    <scope>NUCLEOTIDE SEQUENCE [LARGE SCALE GENOMIC DNA]</scope>
    <source>
        <strain evidence="14 17">DSM 11525</strain>
    </source>
</reference>
<evidence type="ECO:0000256" key="6">
    <source>
        <dbReference type="ARBA" id="ARBA00022692"/>
    </source>
</evidence>
<evidence type="ECO:0000256" key="11">
    <source>
        <dbReference type="SAM" id="Phobius"/>
    </source>
</evidence>
<keyword evidence="16" id="KW-1185">Reference proteome</keyword>
<dbReference type="Gene3D" id="3.30.420.380">
    <property type="match status" value="1"/>
</dbReference>